<dbReference type="GO" id="GO:0034975">
    <property type="term" value="P:protein folding in endoplasmic reticulum"/>
    <property type="evidence" value="ECO:0007669"/>
    <property type="project" value="TreeGrafter"/>
</dbReference>
<reference evidence="2" key="1">
    <citation type="journal article" date="2023" name="Nat. Commun.">
        <title>Diploid and tetraploid genomes of Acorus and the evolution of monocots.</title>
        <authorList>
            <person name="Ma L."/>
            <person name="Liu K.W."/>
            <person name="Li Z."/>
            <person name="Hsiao Y.Y."/>
            <person name="Qi Y."/>
            <person name="Fu T."/>
            <person name="Tang G.D."/>
            <person name="Zhang D."/>
            <person name="Sun W.H."/>
            <person name="Liu D.K."/>
            <person name="Li Y."/>
            <person name="Chen G.Z."/>
            <person name="Liu X.D."/>
            <person name="Liao X.Y."/>
            <person name="Jiang Y.T."/>
            <person name="Yu X."/>
            <person name="Hao Y."/>
            <person name="Huang J."/>
            <person name="Zhao X.W."/>
            <person name="Ke S."/>
            <person name="Chen Y.Y."/>
            <person name="Wu W.L."/>
            <person name="Hsu J.L."/>
            <person name="Lin Y.F."/>
            <person name="Huang M.D."/>
            <person name="Li C.Y."/>
            <person name="Huang L."/>
            <person name="Wang Z.W."/>
            <person name="Zhao X."/>
            <person name="Zhong W.Y."/>
            <person name="Peng D.H."/>
            <person name="Ahmad S."/>
            <person name="Lan S."/>
            <person name="Zhang J.S."/>
            <person name="Tsai W.C."/>
            <person name="Van de Peer Y."/>
            <person name="Liu Z.J."/>
        </authorList>
    </citation>
    <scope>NUCLEOTIDE SEQUENCE</scope>
    <source>
        <strain evidence="2">CP</strain>
    </source>
</reference>
<protein>
    <recommendedName>
        <fullName evidence="1">EMC1 first beta-propeller domain-containing protein</fullName>
    </recommendedName>
</protein>
<gene>
    <name evidence="2" type="ORF">QJS10_CPA07g00797</name>
</gene>
<evidence type="ECO:0000259" key="1">
    <source>
        <dbReference type="Pfam" id="PF25293"/>
    </source>
</evidence>
<dbReference type="GO" id="GO:0072546">
    <property type="term" value="C:EMC complex"/>
    <property type="evidence" value="ECO:0007669"/>
    <property type="project" value="InterPro"/>
</dbReference>
<feature type="domain" description="EMC1 first beta-propeller" evidence="1">
    <location>
        <begin position="140"/>
        <end position="171"/>
    </location>
</feature>
<dbReference type="EMBL" id="JAUJYO010000007">
    <property type="protein sequence ID" value="KAK1312088.1"/>
    <property type="molecule type" value="Genomic_DNA"/>
</dbReference>
<reference evidence="2" key="2">
    <citation type="submission" date="2023-06" db="EMBL/GenBank/DDBJ databases">
        <authorList>
            <person name="Ma L."/>
            <person name="Liu K.-W."/>
            <person name="Li Z."/>
            <person name="Hsiao Y.-Y."/>
            <person name="Qi Y."/>
            <person name="Fu T."/>
            <person name="Tang G."/>
            <person name="Zhang D."/>
            <person name="Sun W.-H."/>
            <person name="Liu D.-K."/>
            <person name="Li Y."/>
            <person name="Chen G.-Z."/>
            <person name="Liu X.-D."/>
            <person name="Liao X.-Y."/>
            <person name="Jiang Y.-T."/>
            <person name="Yu X."/>
            <person name="Hao Y."/>
            <person name="Huang J."/>
            <person name="Zhao X.-W."/>
            <person name="Ke S."/>
            <person name="Chen Y.-Y."/>
            <person name="Wu W.-L."/>
            <person name="Hsu J.-L."/>
            <person name="Lin Y.-F."/>
            <person name="Huang M.-D."/>
            <person name="Li C.-Y."/>
            <person name="Huang L."/>
            <person name="Wang Z.-W."/>
            <person name="Zhao X."/>
            <person name="Zhong W.-Y."/>
            <person name="Peng D.-H."/>
            <person name="Ahmad S."/>
            <person name="Lan S."/>
            <person name="Zhang J.-S."/>
            <person name="Tsai W.-C."/>
            <person name="Van De Peer Y."/>
            <person name="Liu Z.-J."/>
        </authorList>
    </citation>
    <scope>NUCLEOTIDE SEQUENCE</scope>
    <source>
        <strain evidence="2">CP</strain>
        <tissue evidence="2">Leaves</tissue>
    </source>
</reference>
<keyword evidence="3" id="KW-1185">Reference proteome</keyword>
<dbReference type="AlphaFoldDB" id="A0AAV9EE79"/>
<dbReference type="Pfam" id="PF25293">
    <property type="entry name" value="Beta-prop_EMC1_N"/>
    <property type="match status" value="1"/>
</dbReference>
<name>A0AAV9EE79_ACOCL</name>
<dbReference type="InterPro" id="IPR058545">
    <property type="entry name" value="Beta-prop_EMC1_1st"/>
</dbReference>
<proteinExistence type="predicted"/>
<comment type="caution">
    <text evidence="2">The sequence shown here is derived from an EMBL/GenBank/DDBJ whole genome shotgun (WGS) entry which is preliminary data.</text>
</comment>
<organism evidence="2 3">
    <name type="scientific">Acorus calamus</name>
    <name type="common">Sweet flag</name>
    <dbReference type="NCBI Taxonomy" id="4465"/>
    <lineage>
        <taxon>Eukaryota</taxon>
        <taxon>Viridiplantae</taxon>
        <taxon>Streptophyta</taxon>
        <taxon>Embryophyta</taxon>
        <taxon>Tracheophyta</taxon>
        <taxon>Spermatophyta</taxon>
        <taxon>Magnoliopsida</taxon>
        <taxon>Liliopsida</taxon>
        <taxon>Acoraceae</taxon>
        <taxon>Acorus</taxon>
    </lineage>
</organism>
<dbReference type="InterPro" id="IPR026895">
    <property type="entry name" value="EMC1"/>
</dbReference>
<dbReference type="Proteomes" id="UP001180020">
    <property type="component" value="Unassembled WGS sequence"/>
</dbReference>
<accession>A0AAV9EE79</accession>
<dbReference type="PANTHER" id="PTHR21573:SF0">
    <property type="entry name" value="ER MEMBRANE PROTEIN COMPLEX SUBUNIT 1"/>
    <property type="match status" value="1"/>
</dbReference>
<evidence type="ECO:0000313" key="2">
    <source>
        <dbReference type="EMBL" id="KAK1312088.1"/>
    </source>
</evidence>
<dbReference type="PANTHER" id="PTHR21573">
    <property type="entry name" value="ER MEMBRANE PROTEIN COMPLEX SUBUNIT 1"/>
    <property type="match status" value="1"/>
</dbReference>
<evidence type="ECO:0000313" key="3">
    <source>
        <dbReference type="Proteomes" id="UP001180020"/>
    </source>
</evidence>
<sequence length="194" mass="21070">MGGLPNEEVWRHVLRENDGVDQIDAALGKYAKNGDVLKHSRVLPNGVSGEPSFVTNDVLVVLDSTGSSLTLISLQDGDVRFHQANASDFEGNKIELAEKIVDLAAVSDALILSDGQQAFATLQQDESTIHLIVKLVNDLRDRSDGFRALVVMEDHSLHLLQQGDIVWSREDGLASIIDMTTSELPLEKEGVSVA</sequence>